<proteinExistence type="predicted"/>
<dbReference type="PANTHER" id="PTHR42749:SF1">
    <property type="entry name" value="CELL SHAPE-DETERMINING PROTEIN MREB"/>
    <property type="match status" value="1"/>
</dbReference>
<dbReference type="PANTHER" id="PTHR42749">
    <property type="entry name" value="CELL SHAPE-DETERMINING PROTEIN MREB"/>
    <property type="match status" value="1"/>
</dbReference>
<dbReference type="Gene3D" id="3.30.420.40">
    <property type="match status" value="1"/>
</dbReference>
<evidence type="ECO:0000313" key="2">
    <source>
        <dbReference type="Proteomes" id="UP001610563"/>
    </source>
</evidence>
<evidence type="ECO:0000313" key="1">
    <source>
        <dbReference type="EMBL" id="KAL2793248.1"/>
    </source>
</evidence>
<organism evidence="1 2">
    <name type="scientific">Aspergillus keveii</name>
    <dbReference type="NCBI Taxonomy" id="714993"/>
    <lineage>
        <taxon>Eukaryota</taxon>
        <taxon>Fungi</taxon>
        <taxon>Dikarya</taxon>
        <taxon>Ascomycota</taxon>
        <taxon>Pezizomycotina</taxon>
        <taxon>Eurotiomycetes</taxon>
        <taxon>Eurotiomycetidae</taxon>
        <taxon>Eurotiales</taxon>
        <taxon>Aspergillaceae</taxon>
        <taxon>Aspergillus</taxon>
        <taxon>Aspergillus subgen. Nidulantes</taxon>
    </lineage>
</organism>
<gene>
    <name evidence="1" type="ORF">BJX66DRAFT_339003</name>
</gene>
<dbReference type="InterPro" id="IPR043129">
    <property type="entry name" value="ATPase_NBD"/>
</dbReference>
<comment type="caution">
    <text evidence="1">The sequence shown here is derived from an EMBL/GenBank/DDBJ whole genome shotgun (WGS) entry which is preliminary data.</text>
</comment>
<reference evidence="1 2" key="1">
    <citation type="submission" date="2024-07" db="EMBL/GenBank/DDBJ databases">
        <title>Section-level genome sequencing and comparative genomics of Aspergillus sections Usti and Cavernicolus.</title>
        <authorList>
            <consortium name="Lawrence Berkeley National Laboratory"/>
            <person name="Nybo J.L."/>
            <person name="Vesth T.C."/>
            <person name="Theobald S."/>
            <person name="Frisvad J.C."/>
            <person name="Larsen T.O."/>
            <person name="Kjaerboelling I."/>
            <person name="Rothschild-Mancinelli K."/>
            <person name="Lyhne E.K."/>
            <person name="Kogle M.E."/>
            <person name="Barry K."/>
            <person name="Clum A."/>
            <person name="Na H."/>
            <person name="Ledsgaard L."/>
            <person name="Lin J."/>
            <person name="Lipzen A."/>
            <person name="Kuo A."/>
            <person name="Riley R."/>
            <person name="Mondo S."/>
            <person name="Labutti K."/>
            <person name="Haridas S."/>
            <person name="Pangalinan J."/>
            <person name="Salamov A.A."/>
            <person name="Simmons B.A."/>
            <person name="Magnuson J.K."/>
            <person name="Chen J."/>
            <person name="Drula E."/>
            <person name="Henrissat B."/>
            <person name="Wiebenga A."/>
            <person name="Lubbers R.J."/>
            <person name="Gomes A.C."/>
            <person name="Makela M.R."/>
            <person name="Stajich J."/>
            <person name="Grigoriev I.V."/>
            <person name="Mortensen U.H."/>
            <person name="De Vries R.P."/>
            <person name="Baker S.E."/>
            <person name="Andersen M.R."/>
        </authorList>
    </citation>
    <scope>NUCLEOTIDE SEQUENCE [LARGE SCALE GENOMIC DNA]</scope>
    <source>
        <strain evidence="1 2">CBS 209.92</strain>
    </source>
</reference>
<name>A0ABR4G2K0_9EURO</name>
<keyword evidence="2" id="KW-1185">Reference proteome</keyword>
<dbReference type="Proteomes" id="UP001610563">
    <property type="component" value="Unassembled WGS sequence"/>
</dbReference>
<sequence length="195" mass="21627">MNAPIVVGIDMGTCGTAVSYSKPLRSDPSRYGAVFTTSQWPSGGAEPKVPTRIAYRTENLGNGAFANNDSVWGFRVRPGMIASSWFKLSFNMTARFTEYSDRMMNEAWNLGVLRLPNARTNIDVTADFLRPIFESVLRICGPEDPARQPLILSMTYPITWPLDTIQSFETAVRHAGFGQRPIDRLEGTSEPMAAK</sequence>
<protein>
    <submittedName>
        <fullName evidence="1">Uncharacterized protein</fullName>
    </submittedName>
</protein>
<dbReference type="SUPFAM" id="SSF53067">
    <property type="entry name" value="Actin-like ATPase domain"/>
    <property type="match status" value="1"/>
</dbReference>
<dbReference type="EMBL" id="JBFTWV010000060">
    <property type="protein sequence ID" value="KAL2793248.1"/>
    <property type="molecule type" value="Genomic_DNA"/>
</dbReference>
<accession>A0ABR4G2K0</accession>